<dbReference type="RefSeq" id="WP_097938640.1">
    <property type="nucleotide sequence ID" value="NZ_BLKS01000001.1"/>
</dbReference>
<evidence type="ECO:0000313" key="4">
    <source>
        <dbReference type="Proteomes" id="UP000220914"/>
    </source>
</evidence>
<evidence type="ECO:0000259" key="2">
    <source>
        <dbReference type="Pfam" id="PF11738"/>
    </source>
</evidence>
<dbReference type="Proteomes" id="UP000220914">
    <property type="component" value="Unassembled WGS sequence"/>
</dbReference>
<organism evidence="3 4">
    <name type="scientific">Mycolicibacterium agri</name>
    <name type="common">Mycobacterium agri</name>
    <dbReference type="NCBI Taxonomy" id="36811"/>
    <lineage>
        <taxon>Bacteria</taxon>
        <taxon>Bacillati</taxon>
        <taxon>Actinomycetota</taxon>
        <taxon>Actinomycetes</taxon>
        <taxon>Mycobacteriales</taxon>
        <taxon>Mycobacteriaceae</taxon>
        <taxon>Mycolicibacterium</taxon>
    </lineage>
</organism>
<dbReference type="AlphaFoldDB" id="A0A2A7NCB6"/>
<sequence length="227" mass="24684">MMRSVLAASAAMGLLVAQPLAPATAHAATLCVELNGADEPEGLCRVHDTEPNYVLDMSFPVDFPDQAAVDDFVAQTRTGFLNATQTPSFGNVPYALDMKVTLWSSDTTRSVSFEIYQDLGGAHPDTWYKTFNYDTVRNRPIEFDDLFAPGAKPLEAIFPIVQRELAAETGMSEPVIETDGMDPSKYRKFAITPTELVFFFDRGELMAGAAGAQTVQVPRSAIPPLAV</sequence>
<dbReference type="EMBL" id="PDCP01000006">
    <property type="protein sequence ID" value="PEG41423.1"/>
    <property type="molecule type" value="Genomic_DNA"/>
</dbReference>
<evidence type="ECO:0000313" key="3">
    <source>
        <dbReference type="EMBL" id="PEG41423.1"/>
    </source>
</evidence>
<dbReference type="InterPro" id="IPR021729">
    <property type="entry name" value="DUF3298"/>
</dbReference>
<feature type="signal peptide" evidence="1">
    <location>
        <begin position="1"/>
        <end position="27"/>
    </location>
</feature>
<feature type="domain" description="DUF3298" evidence="2">
    <location>
        <begin position="144"/>
        <end position="220"/>
    </location>
</feature>
<dbReference type="Gene3D" id="3.30.565.40">
    <property type="entry name" value="Fervidobacterium nodosum Rt17-B1 like"/>
    <property type="match status" value="1"/>
</dbReference>
<accession>A0A2A7NCB6</accession>
<reference evidence="3 4" key="1">
    <citation type="submission" date="2017-10" db="EMBL/GenBank/DDBJ databases">
        <title>The new phylogeny of genus Mycobacterium.</title>
        <authorList>
            <person name="Tortoli E."/>
            <person name="Trovato A."/>
            <person name="Cirillo D.M."/>
        </authorList>
    </citation>
    <scope>NUCLEOTIDE SEQUENCE [LARGE SCALE GENOMIC DNA]</scope>
    <source>
        <strain evidence="3 4">CCUG37673</strain>
    </source>
</reference>
<keyword evidence="4" id="KW-1185">Reference proteome</keyword>
<dbReference type="OrthoDB" id="4696640at2"/>
<gene>
    <name evidence="3" type="ORF">CQY20_05030</name>
</gene>
<dbReference type="InterPro" id="IPR053421">
    <property type="entry name" value="Esterase_Immunogenic_RsiV"/>
</dbReference>
<name>A0A2A7NCB6_MYCAG</name>
<keyword evidence="1" id="KW-0732">Signal</keyword>
<evidence type="ECO:0000256" key="1">
    <source>
        <dbReference type="SAM" id="SignalP"/>
    </source>
</evidence>
<comment type="caution">
    <text evidence="3">The sequence shown here is derived from an EMBL/GenBank/DDBJ whole genome shotgun (WGS) entry which is preliminary data.</text>
</comment>
<feature type="chain" id="PRO_5013083181" evidence="1">
    <location>
        <begin position="28"/>
        <end position="227"/>
    </location>
</feature>
<dbReference type="Pfam" id="PF11738">
    <property type="entry name" value="DUF3298"/>
    <property type="match status" value="1"/>
</dbReference>
<protein>
    <submittedName>
        <fullName evidence="3">DUF3298 domain-containing protein</fullName>
    </submittedName>
</protein>
<dbReference type="InterPro" id="IPR037126">
    <property type="entry name" value="PdaC/RsiV-like_sf"/>
</dbReference>
<dbReference type="Gene3D" id="3.90.640.20">
    <property type="entry name" value="Heat-shock cognate protein, ATPase"/>
    <property type="match status" value="1"/>
</dbReference>
<proteinExistence type="predicted"/>
<dbReference type="NCBIfam" id="NF043047">
    <property type="entry name" value="EstaseRv3036c"/>
    <property type="match status" value="1"/>
</dbReference>